<evidence type="ECO:0000256" key="1">
    <source>
        <dbReference type="ARBA" id="ARBA00006484"/>
    </source>
</evidence>
<dbReference type="InterPro" id="IPR036291">
    <property type="entry name" value="NAD(P)-bd_dom_sf"/>
</dbReference>
<evidence type="ECO:0000313" key="4">
    <source>
        <dbReference type="EMBL" id="THH10760.1"/>
    </source>
</evidence>
<dbReference type="InterPro" id="IPR052178">
    <property type="entry name" value="Sec_Metab_Biosynth_SDR"/>
</dbReference>
<name>A0A4S4LL92_9AGAM</name>
<dbReference type="GO" id="GO:0016491">
    <property type="term" value="F:oxidoreductase activity"/>
    <property type="evidence" value="ECO:0007669"/>
    <property type="project" value="UniProtKB-KW"/>
</dbReference>
<dbReference type="PRINTS" id="PR00081">
    <property type="entry name" value="GDHRDH"/>
</dbReference>
<gene>
    <name evidence="4" type="ORF">EW145_g1101</name>
</gene>
<organism evidence="4 5">
    <name type="scientific">Phellinidium pouzarii</name>
    <dbReference type="NCBI Taxonomy" id="167371"/>
    <lineage>
        <taxon>Eukaryota</taxon>
        <taxon>Fungi</taxon>
        <taxon>Dikarya</taxon>
        <taxon>Basidiomycota</taxon>
        <taxon>Agaricomycotina</taxon>
        <taxon>Agaricomycetes</taxon>
        <taxon>Hymenochaetales</taxon>
        <taxon>Hymenochaetaceae</taxon>
        <taxon>Phellinidium</taxon>
    </lineage>
</organism>
<dbReference type="Pfam" id="PF13561">
    <property type="entry name" value="adh_short_C2"/>
    <property type="match status" value="1"/>
</dbReference>
<keyword evidence="3" id="KW-0560">Oxidoreductase</keyword>
<proteinExistence type="inferred from homology"/>
<sequence>MQSSSINLKMSALTDLTGKVALRIQRAHRGLMIAGGLASSGAKVYITGRRFEILQEAADKFNGDGMLVPLRMDVTDKSSILAVVETIQNADGKLGKLDVLVNNAAVAGPRNWTSILAVDVSAKGQTLAEHGRELFDIQSFEEWDAVARANVASIFFVTTAFLGLLDATSSWAQYAYISLKAATKHLTHVFATELSLKRAPICVNAISPGLFPSEMTATAEELKEAVKTSFGNLRPIPVMRAGREDEIAALAVFLASPASAYMHGQDIVLDGGLSGVNP</sequence>
<dbReference type="PANTHER" id="PTHR43618:SF4">
    <property type="entry name" value="SHORT CHAIN DEHYDROGENASE_REDUCTASE FAMILY (AFU_ORTHOLOGUE AFUA_7G04540)"/>
    <property type="match status" value="1"/>
</dbReference>
<dbReference type="AlphaFoldDB" id="A0A4S4LL92"/>
<dbReference type="SUPFAM" id="SSF51735">
    <property type="entry name" value="NAD(P)-binding Rossmann-fold domains"/>
    <property type="match status" value="1"/>
</dbReference>
<protein>
    <recommendedName>
        <fullName evidence="6">Ketoreductase (KR) domain-containing protein</fullName>
    </recommendedName>
</protein>
<reference evidence="4 5" key="1">
    <citation type="submission" date="2019-02" db="EMBL/GenBank/DDBJ databases">
        <title>Genome sequencing of the rare red list fungi Phellinidium pouzarii.</title>
        <authorList>
            <person name="Buettner E."/>
            <person name="Kellner H."/>
        </authorList>
    </citation>
    <scope>NUCLEOTIDE SEQUENCE [LARGE SCALE GENOMIC DNA]</scope>
    <source>
        <strain evidence="4 5">DSM 108285</strain>
    </source>
</reference>
<dbReference type="Gene3D" id="3.40.50.720">
    <property type="entry name" value="NAD(P)-binding Rossmann-like Domain"/>
    <property type="match status" value="1"/>
</dbReference>
<dbReference type="OrthoDB" id="3819888at2759"/>
<dbReference type="InterPro" id="IPR002347">
    <property type="entry name" value="SDR_fam"/>
</dbReference>
<evidence type="ECO:0000256" key="3">
    <source>
        <dbReference type="ARBA" id="ARBA00023002"/>
    </source>
</evidence>
<dbReference type="Proteomes" id="UP000308199">
    <property type="component" value="Unassembled WGS sequence"/>
</dbReference>
<keyword evidence="5" id="KW-1185">Reference proteome</keyword>
<accession>A0A4S4LL92</accession>
<evidence type="ECO:0000313" key="5">
    <source>
        <dbReference type="Proteomes" id="UP000308199"/>
    </source>
</evidence>
<dbReference type="CDD" id="cd05233">
    <property type="entry name" value="SDR_c"/>
    <property type="match status" value="1"/>
</dbReference>
<evidence type="ECO:0000256" key="2">
    <source>
        <dbReference type="ARBA" id="ARBA00022857"/>
    </source>
</evidence>
<comment type="similarity">
    <text evidence="1">Belongs to the short-chain dehydrogenases/reductases (SDR) family.</text>
</comment>
<dbReference type="PANTHER" id="PTHR43618">
    <property type="entry name" value="7-ALPHA-HYDROXYSTEROID DEHYDROGENASE"/>
    <property type="match status" value="1"/>
</dbReference>
<dbReference type="EMBL" id="SGPK01000028">
    <property type="protein sequence ID" value="THH10760.1"/>
    <property type="molecule type" value="Genomic_DNA"/>
</dbReference>
<comment type="caution">
    <text evidence="4">The sequence shown here is derived from an EMBL/GenBank/DDBJ whole genome shotgun (WGS) entry which is preliminary data.</text>
</comment>
<keyword evidence="2" id="KW-0521">NADP</keyword>
<evidence type="ECO:0008006" key="6">
    <source>
        <dbReference type="Google" id="ProtNLM"/>
    </source>
</evidence>